<feature type="region of interest" description="Disordered" evidence="1">
    <location>
        <begin position="192"/>
        <end position="280"/>
    </location>
</feature>
<evidence type="ECO:0000256" key="1">
    <source>
        <dbReference type="SAM" id="MobiDB-lite"/>
    </source>
</evidence>
<dbReference type="Gramene" id="OE9A045051T1">
    <property type="protein sequence ID" value="OE9A045051C1"/>
    <property type="gene ID" value="OE9A045051"/>
</dbReference>
<gene>
    <name evidence="2" type="ORF">OLEA9_A045051</name>
</gene>
<accession>A0A8S0UGV9</accession>
<feature type="compositionally biased region" description="Basic and acidic residues" evidence="1">
    <location>
        <begin position="259"/>
        <end position="268"/>
    </location>
</feature>
<reference evidence="2 3" key="1">
    <citation type="submission" date="2019-12" db="EMBL/GenBank/DDBJ databases">
        <authorList>
            <person name="Alioto T."/>
            <person name="Alioto T."/>
            <person name="Gomez Garrido J."/>
        </authorList>
    </citation>
    <scope>NUCLEOTIDE SEQUENCE [LARGE SCALE GENOMIC DNA]</scope>
</reference>
<feature type="region of interest" description="Disordered" evidence="1">
    <location>
        <begin position="153"/>
        <end position="180"/>
    </location>
</feature>
<evidence type="ECO:0000313" key="2">
    <source>
        <dbReference type="EMBL" id="CAA3015890.1"/>
    </source>
</evidence>
<proteinExistence type="predicted"/>
<organism evidence="2 3">
    <name type="scientific">Olea europaea subsp. europaea</name>
    <dbReference type="NCBI Taxonomy" id="158383"/>
    <lineage>
        <taxon>Eukaryota</taxon>
        <taxon>Viridiplantae</taxon>
        <taxon>Streptophyta</taxon>
        <taxon>Embryophyta</taxon>
        <taxon>Tracheophyta</taxon>
        <taxon>Spermatophyta</taxon>
        <taxon>Magnoliopsida</taxon>
        <taxon>eudicotyledons</taxon>
        <taxon>Gunneridae</taxon>
        <taxon>Pentapetalae</taxon>
        <taxon>asterids</taxon>
        <taxon>lamiids</taxon>
        <taxon>Lamiales</taxon>
        <taxon>Oleaceae</taxon>
        <taxon>Oleeae</taxon>
        <taxon>Olea</taxon>
    </lineage>
</organism>
<dbReference type="EMBL" id="CACTIH010007577">
    <property type="protein sequence ID" value="CAA3015890.1"/>
    <property type="molecule type" value="Genomic_DNA"/>
</dbReference>
<sequence length="309" mass="33283">MFRLHVSATLRPTEAQLGQPCISTLLSFKDHTEPALDEVARDIIPAQLHPDPLASRGNVENSRGSAQWFPVEEAPRTMMSRVTVRTREPVRRSEVIRVETAMERSRMRGTVRMTTLVHRRLGHSPLLPCTNVLLPFMYPPHLMYDKVKPPVRASREMRSGTSFLPSSPPAPSRSTPPTAQAVNEPTVLATSVHDENGGETDPVPKCAKPQGGANMESELVMNGDDDDVASGGSGKREDDGVASPTGITETDGGCGMDSEPEKNSHDDEVPSGGSGNLLDKPIAFASGVAEVDGKYIAMENSSCHPNPNS</sequence>
<comment type="caution">
    <text evidence="2">The sequence shown here is derived from an EMBL/GenBank/DDBJ whole genome shotgun (WGS) entry which is preliminary data.</text>
</comment>
<dbReference type="AlphaFoldDB" id="A0A8S0UGV9"/>
<dbReference type="Proteomes" id="UP000594638">
    <property type="component" value="Unassembled WGS sequence"/>
</dbReference>
<name>A0A8S0UGV9_OLEEU</name>
<evidence type="ECO:0000313" key="3">
    <source>
        <dbReference type="Proteomes" id="UP000594638"/>
    </source>
</evidence>
<protein>
    <submittedName>
        <fullName evidence="2">Uncharacterized protein</fullName>
    </submittedName>
</protein>
<keyword evidence="3" id="KW-1185">Reference proteome</keyword>